<evidence type="ECO:0000313" key="3">
    <source>
        <dbReference type="Proteomes" id="UP000447434"/>
    </source>
</evidence>
<evidence type="ECO:0000313" key="2">
    <source>
        <dbReference type="EMBL" id="KAE9596394.1"/>
    </source>
</evidence>
<dbReference type="InterPro" id="IPR008972">
    <property type="entry name" value="Cupredoxin"/>
</dbReference>
<dbReference type="PROSITE" id="PS51485">
    <property type="entry name" value="PHYTOCYANIN"/>
    <property type="match status" value="1"/>
</dbReference>
<dbReference type="PANTHER" id="PTHR33021:SF193">
    <property type="entry name" value="OS06G0218600 PROTEIN"/>
    <property type="match status" value="1"/>
</dbReference>
<evidence type="ECO:0000259" key="1">
    <source>
        <dbReference type="PROSITE" id="PS51485"/>
    </source>
</evidence>
<feature type="domain" description="Phytocyanin" evidence="1">
    <location>
        <begin position="1"/>
        <end position="89"/>
    </location>
</feature>
<dbReference type="InterPro" id="IPR003245">
    <property type="entry name" value="Phytocyanin_dom"/>
</dbReference>
<gene>
    <name evidence="2" type="ORF">Lalb_Chr17g0348831</name>
</gene>
<dbReference type="Gene3D" id="2.60.40.420">
    <property type="entry name" value="Cupredoxins - blue copper proteins"/>
    <property type="match status" value="1"/>
</dbReference>
<protein>
    <submittedName>
        <fullName evidence="2">Putative cupredoxin</fullName>
    </submittedName>
</protein>
<dbReference type="AlphaFoldDB" id="A0A6A4P7C0"/>
<dbReference type="GO" id="GO:0005886">
    <property type="term" value="C:plasma membrane"/>
    <property type="evidence" value="ECO:0007669"/>
    <property type="project" value="TreeGrafter"/>
</dbReference>
<name>A0A6A4P7C0_LUPAL</name>
<proteinExistence type="predicted"/>
<dbReference type="PANTHER" id="PTHR33021">
    <property type="entry name" value="BLUE COPPER PROTEIN"/>
    <property type="match status" value="1"/>
</dbReference>
<dbReference type="InterPro" id="IPR039391">
    <property type="entry name" value="Phytocyanin-like"/>
</dbReference>
<comment type="caution">
    <text evidence="2">The sequence shown here is derived from an EMBL/GenBank/DDBJ whole genome shotgun (WGS) entry which is preliminary data.</text>
</comment>
<keyword evidence="3" id="KW-1185">Reference proteome</keyword>
<dbReference type="Pfam" id="PF02298">
    <property type="entry name" value="Cu_bind_like"/>
    <property type="match status" value="1"/>
</dbReference>
<sequence length="89" mass="10037">MCGQYIDIYNPVKSLFMFVVYTVFKYIPKYYNVVKVNQSGYNACDAKNAIAVYKSGNDMVTLQSGVHYFICSVGDDCQKHGMSVVIQVL</sequence>
<dbReference type="SUPFAM" id="SSF49503">
    <property type="entry name" value="Cupredoxins"/>
    <property type="match status" value="1"/>
</dbReference>
<reference evidence="3" key="1">
    <citation type="journal article" date="2020" name="Nat. Commun.">
        <title>Genome sequence of the cluster root forming white lupin.</title>
        <authorList>
            <person name="Hufnagel B."/>
            <person name="Marques A."/>
            <person name="Soriano A."/>
            <person name="Marques L."/>
            <person name="Divol F."/>
            <person name="Doumas P."/>
            <person name="Sallet E."/>
            <person name="Mancinotti D."/>
            <person name="Carrere S."/>
            <person name="Marande W."/>
            <person name="Arribat S."/>
            <person name="Keller J."/>
            <person name="Huneau C."/>
            <person name="Blein T."/>
            <person name="Aime D."/>
            <person name="Laguerre M."/>
            <person name="Taylor J."/>
            <person name="Schubert V."/>
            <person name="Nelson M."/>
            <person name="Geu-Flores F."/>
            <person name="Crespi M."/>
            <person name="Gallardo-Guerrero K."/>
            <person name="Delaux P.-M."/>
            <person name="Salse J."/>
            <person name="Berges H."/>
            <person name="Guyot R."/>
            <person name="Gouzy J."/>
            <person name="Peret B."/>
        </authorList>
    </citation>
    <scope>NUCLEOTIDE SEQUENCE [LARGE SCALE GENOMIC DNA]</scope>
    <source>
        <strain evidence="3">cv. Amiga</strain>
    </source>
</reference>
<dbReference type="OrthoDB" id="687943at2759"/>
<dbReference type="Proteomes" id="UP000447434">
    <property type="component" value="Chromosome 17"/>
</dbReference>
<dbReference type="GO" id="GO:0009055">
    <property type="term" value="F:electron transfer activity"/>
    <property type="evidence" value="ECO:0007669"/>
    <property type="project" value="InterPro"/>
</dbReference>
<organism evidence="2 3">
    <name type="scientific">Lupinus albus</name>
    <name type="common">White lupine</name>
    <name type="synonym">Lupinus termis</name>
    <dbReference type="NCBI Taxonomy" id="3870"/>
    <lineage>
        <taxon>Eukaryota</taxon>
        <taxon>Viridiplantae</taxon>
        <taxon>Streptophyta</taxon>
        <taxon>Embryophyta</taxon>
        <taxon>Tracheophyta</taxon>
        <taxon>Spermatophyta</taxon>
        <taxon>Magnoliopsida</taxon>
        <taxon>eudicotyledons</taxon>
        <taxon>Gunneridae</taxon>
        <taxon>Pentapetalae</taxon>
        <taxon>rosids</taxon>
        <taxon>fabids</taxon>
        <taxon>Fabales</taxon>
        <taxon>Fabaceae</taxon>
        <taxon>Papilionoideae</taxon>
        <taxon>50 kb inversion clade</taxon>
        <taxon>genistoids sensu lato</taxon>
        <taxon>core genistoids</taxon>
        <taxon>Genisteae</taxon>
        <taxon>Lupinus</taxon>
    </lineage>
</organism>
<accession>A0A6A4P7C0</accession>
<dbReference type="EMBL" id="WOCE01000017">
    <property type="protein sequence ID" value="KAE9596394.1"/>
    <property type="molecule type" value="Genomic_DNA"/>
</dbReference>